<feature type="transmembrane region" description="Helical" evidence="6">
    <location>
        <begin position="153"/>
        <end position="171"/>
    </location>
</feature>
<evidence type="ECO:0000256" key="4">
    <source>
        <dbReference type="ARBA" id="ARBA00023136"/>
    </source>
</evidence>
<dbReference type="GO" id="GO:0016020">
    <property type="term" value="C:membrane"/>
    <property type="evidence" value="ECO:0007669"/>
    <property type="project" value="UniProtKB-SubCell"/>
</dbReference>
<dbReference type="SMART" id="SM01417">
    <property type="entry name" value="Solute_trans_a"/>
    <property type="match status" value="1"/>
</dbReference>
<dbReference type="CDD" id="cd23996">
    <property type="entry name" value="LCL2-like"/>
    <property type="match status" value="1"/>
</dbReference>
<evidence type="ECO:0000313" key="7">
    <source>
        <dbReference type="EMBL" id="KAG0688797.1"/>
    </source>
</evidence>
<comment type="caution">
    <text evidence="7">The sequence shown here is derived from an EMBL/GenBank/DDBJ whole genome shotgun (WGS) entry which is preliminary data.</text>
</comment>
<dbReference type="Proteomes" id="UP000697127">
    <property type="component" value="Unassembled WGS sequence"/>
</dbReference>
<dbReference type="EMBL" id="PUHW01000122">
    <property type="protein sequence ID" value="KAG0688797.1"/>
    <property type="molecule type" value="Genomic_DNA"/>
</dbReference>
<evidence type="ECO:0000256" key="2">
    <source>
        <dbReference type="ARBA" id="ARBA00022692"/>
    </source>
</evidence>
<keyword evidence="3 6" id="KW-1133">Transmembrane helix</keyword>
<keyword evidence="8" id="KW-1185">Reference proteome</keyword>
<evidence type="ECO:0008006" key="9">
    <source>
        <dbReference type="Google" id="ProtNLM"/>
    </source>
</evidence>
<dbReference type="InterPro" id="IPR005178">
    <property type="entry name" value="Ostalpha/TMEM184C"/>
</dbReference>
<dbReference type="Pfam" id="PF03619">
    <property type="entry name" value="Solute_trans_a"/>
    <property type="match status" value="1"/>
</dbReference>
<name>A0A9P6WKQ4_9ASCO</name>
<comment type="subcellular location">
    <subcellularLocation>
        <location evidence="1">Membrane</location>
        <topology evidence="1">Multi-pass membrane protein</topology>
    </subcellularLocation>
</comment>
<sequence length="569" mass="65735">MSYKIGRLIEPIREIYEAFTIYTFYKLLVLMLGGERRIILMTVNQAPTSHPFPASLFLKKVNISHPQHFLTIKRCILQYVWVKPLLYIIIFITSILGLYDVNDVSSTSIFVWLGICYNISVTTSLYSLAMFWKCLYDQLNVFNPWRKFMCVKLIIFASYWQGLIIGLLNWLGAFKEDNILFTMNSSSDGNLGIQIQNGLLCFEMIFFAMLHWNSFPYNDFGIDKFPDAGKMKTWIAMKDWICLGDLIHDICSTTMYGDSYNLRNFDALTDSTVYNGSDTFNQKIYQGLRISADGKKYWISIDNENNRNDFIDDNDNQDNDNNNNNNSNNNNNDNNNVYGKFIGSTIKGKQNIENQAKILMSNSNDRNDFNKKAIKTSDLINSYTPLLHDKKSSHEISRGYVTDINDLFDESNGSIFNESGSLADNDNQQLIMNEDLIKDEYLYRYVKSHYISEEATNYPVEYQYNLIDHSSRIQKLREQFFQQHQQQQKPQRTHEDEYLSKECANYLCPDTLSCVDKPIDCPCPFPNSQIKCMIPPNPSKGLDHGGSFVCISKGSRDCQYVIDAYNGLV</sequence>
<evidence type="ECO:0000256" key="1">
    <source>
        <dbReference type="ARBA" id="ARBA00004141"/>
    </source>
</evidence>
<feature type="transmembrane region" description="Helical" evidence="6">
    <location>
        <begin position="111"/>
        <end position="132"/>
    </location>
</feature>
<dbReference type="PANTHER" id="PTHR23423">
    <property type="entry name" value="ORGANIC SOLUTE TRANSPORTER-RELATED"/>
    <property type="match status" value="1"/>
</dbReference>
<evidence type="ECO:0000256" key="5">
    <source>
        <dbReference type="SAM" id="MobiDB-lite"/>
    </source>
</evidence>
<organism evidence="7 8">
    <name type="scientific">Pichia californica</name>
    <dbReference type="NCBI Taxonomy" id="460514"/>
    <lineage>
        <taxon>Eukaryota</taxon>
        <taxon>Fungi</taxon>
        <taxon>Dikarya</taxon>
        <taxon>Ascomycota</taxon>
        <taxon>Saccharomycotina</taxon>
        <taxon>Pichiomycetes</taxon>
        <taxon>Pichiales</taxon>
        <taxon>Pichiaceae</taxon>
        <taxon>Pichia</taxon>
    </lineage>
</organism>
<feature type="transmembrane region" description="Helical" evidence="6">
    <location>
        <begin position="80"/>
        <end position="99"/>
    </location>
</feature>
<dbReference type="AlphaFoldDB" id="A0A9P6WKQ4"/>
<evidence type="ECO:0000256" key="3">
    <source>
        <dbReference type="ARBA" id="ARBA00022989"/>
    </source>
</evidence>
<feature type="region of interest" description="Disordered" evidence="5">
    <location>
        <begin position="309"/>
        <end position="338"/>
    </location>
</feature>
<gene>
    <name evidence="7" type="ORF">C6P40_000531</name>
</gene>
<feature type="compositionally biased region" description="Low complexity" evidence="5">
    <location>
        <begin position="319"/>
        <end position="336"/>
    </location>
</feature>
<protein>
    <recommendedName>
        <fullName evidence="9">Long chronological lifespan protein 2</fullName>
    </recommendedName>
</protein>
<reference evidence="7" key="1">
    <citation type="submission" date="2020-11" db="EMBL/GenBank/DDBJ databases">
        <title>Kefir isolates.</title>
        <authorList>
            <person name="Marcisauskas S."/>
            <person name="Kim Y."/>
            <person name="Blasche S."/>
        </authorList>
    </citation>
    <scope>NUCLEOTIDE SEQUENCE</scope>
    <source>
        <strain evidence="7">Olga-1</strain>
    </source>
</reference>
<proteinExistence type="predicted"/>
<evidence type="ECO:0000313" key="8">
    <source>
        <dbReference type="Proteomes" id="UP000697127"/>
    </source>
</evidence>
<keyword evidence="4 6" id="KW-0472">Membrane</keyword>
<accession>A0A9P6WKQ4</accession>
<evidence type="ECO:0000256" key="6">
    <source>
        <dbReference type="SAM" id="Phobius"/>
    </source>
</evidence>
<keyword evidence="2 6" id="KW-0812">Transmembrane</keyword>